<feature type="domain" description="Histidine kinase" evidence="8">
    <location>
        <begin position="237"/>
        <end position="450"/>
    </location>
</feature>
<feature type="coiled-coil region" evidence="6">
    <location>
        <begin position="203"/>
        <end position="230"/>
    </location>
</feature>
<dbReference type="Gene3D" id="1.10.287.130">
    <property type="match status" value="1"/>
</dbReference>
<evidence type="ECO:0000256" key="1">
    <source>
        <dbReference type="ARBA" id="ARBA00000085"/>
    </source>
</evidence>
<evidence type="ECO:0000313" key="9">
    <source>
        <dbReference type="EMBL" id="MBB4081056.1"/>
    </source>
</evidence>
<evidence type="ECO:0000256" key="5">
    <source>
        <dbReference type="ARBA" id="ARBA00022777"/>
    </source>
</evidence>
<proteinExistence type="predicted"/>
<evidence type="ECO:0000256" key="4">
    <source>
        <dbReference type="ARBA" id="ARBA00022679"/>
    </source>
</evidence>
<evidence type="ECO:0000256" key="6">
    <source>
        <dbReference type="SAM" id="Coils"/>
    </source>
</evidence>
<dbReference type="InterPro" id="IPR052162">
    <property type="entry name" value="Sensor_kinase/Photoreceptor"/>
</dbReference>
<keyword evidence="7" id="KW-1133">Transmembrane helix</keyword>
<gene>
    <name evidence="9" type="ORF">GGR28_003703</name>
</gene>
<comment type="caution">
    <text evidence="9">The sequence shown here is derived from an EMBL/GenBank/DDBJ whole genome shotgun (WGS) entry which is preliminary data.</text>
</comment>
<protein>
    <recommendedName>
        <fullName evidence="2">histidine kinase</fullName>
        <ecNumber evidence="2">2.7.13.3</ecNumber>
    </recommendedName>
</protein>
<dbReference type="SMART" id="SM00388">
    <property type="entry name" value="HisKA"/>
    <property type="match status" value="1"/>
</dbReference>
<dbReference type="InterPro" id="IPR007891">
    <property type="entry name" value="CHASE3"/>
</dbReference>
<accession>A0A840EJK1</accession>
<dbReference type="InterPro" id="IPR036097">
    <property type="entry name" value="HisK_dim/P_sf"/>
</dbReference>
<dbReference type="Proteomes" id="UP000576209">
    <property type="component" value="Unassembled WGS sequence"/>
</dbReference>
<comment type="catalytic activity">
    <reaction evidence="1">
        <text>ATP + protein L-histidine = ADP + protein N-phospho-L-histidine.</text>
        <dbReference type="EC" id="2.7.13.3"/>
    </reaction>
</comment>
<dbReference type="SMART" id="SM00387">
    <property type="entry name" value="HATPase_c"/>
    <property type="match status" value="1"/>
</dbReference>
<dbReference type="EC" id="2.7.13.3" evidence="2"/>
<dbReference type="InterPro" id="IPR004358">
    <property type="entry name" value="Sig_transdc_His_kin-like_C"/>
</dbReference>
<feature type="transmembrane region" description="Helical" evidence="7">
    <location>
        <begin position="175"/>
        <end position="193"/>
    </location>
</feature>
<dbReference type="SUPFAM" id="SSF47384">
    <property type="entry name" value="Homodimeric domain of signal transducing histidine kinase"/>
    <property type="match status" value="1"/>
</dbReference>
<dbReference type="CDD" id="cd00082">
    <property type="entry name" value="HisKA"/>
    <property type="match status" value="1"/>
</dbReference>
<dbReference type="Pfam" id="PF02518">
    <property type="entry name" value="HATPase_c"/>
    <property type="match status" value="1"/>
</dbReference>
<dbReference type="RefSeq" id="WP_183497284.1">
    <property type="nucleotide sequence ID" value="NZ_JACIFF010000012.1"/>
</dbReference>
<dbReference type="SUPFAM" id="SSF55874">
    <property type="entry name" value="ATPase domain of HSP90 chaperone/DNA topoisomerase II/histidine kinase"/>
    <property type="match status" value="1"/>
</dbReference>
<dbReference type="PROSITE" id="PS50109">
    <property type="entry name" value="HIS_KIN"/>
    <property type="match status" value="1"/>
</dbReference>
<dbReference type="FunFam" id="3.30.565.10:FF:000006">
    <property type="entry name" value="Sensor histidine kinase WalK"/>
    <property type="match status" value="1"/>
</dbReference>
<dbReference type="Pfam" id="PF00512">
    <property type="entry name" value="HisKA"/>
    <property type="match status" value="1"/>
</dbReference>
<dbReference type="InterPro" id="IPR003661">
    <property type="entry name" value="HisK_dim/P_dom"/>
</dbReference>
<dbReference type="PANTHER" id="PTHR43304:SF1">
    <property type="entry name" value="PAC DOMAIN-CONTAINING PROTEIN"/>
    <property type="match status" value="1"/>
</dbReference>
<dbReference type="Pfam" id="PF05227">
    <property type="entry name" value="CHASE3"/>
    <property type="match status" value="1"/>
</dbReference>
<keyword evidence="10" id="KW-1185">Reference proteome</keyword>
<evidence type="ECO:0000256" key="2">
    <source>
        <dbReference type="ARBA" id="ARBA00012438"/>
    </source>
</evidence>
<dbReference type="PRINTS" id="PR00344">
    <property type="entry name" value="BCTRLSENSOR"/>
</dbReference>
<evidence type="ECO:0000313" key="10">
    <source>
        <dbReference type="Proteomes" id="UP000576209"/>
    </source>
</evidence>
<reference evidence="9 10" key="1">
    <citation type="submission" date="2020-08" db="EMBL/GenBank/DDBJ databases">
        <title>Genomic Encyclopedia of Type Strains, Phase IV (KMG-IV): sequencing the most valuable type-strain genomes for metagenomic binning, comparative biology and taxonomic classification.</title>
        <authorList>
            <person name="Goeker M."/>
        </authorList>
    </citation>
    <scope>NUCLEOTIDE SEQUENCE [LARGE SCALE GENOMIC DNA]</scope>
    <source>
        <strain evidence="9 10">DSM 105137</strain>
    </source>
</reference>
<evidence type="ECO:0000256" key="7">
    <source>
        <dbReference type="SAM" id="Phobius"/>
    </source>
</evidence>
<dbReference type="InterPro" id="IPR005467">
    <property type="entry name" value="His_kinase_dom"/>
</dbReference>
<keyword evidence="7" id="KW-0472">Membrane</keyword>
<dbReference type="EMBL" id="JACIFF010000012">
    <property type="protein sequence ID" value="MBB4081056.1"/>
    <property type="molecule type" value="Genomic_DNA"/>
</dbReference>
<keyword evidence="5 9" id="KW-0418">Kinase</keyword>
<evidence type="ECO:0000256" key="3">
    <source>
        <dbReference type="ARBA" id="ARBA00022553"/>
    </source>
</evidence>
<dbReference type="GO" id="GO:0000155">
    <property type="term" value="F:phosphorelay sensor kinase activity"/>
    <property type="evidence" value="ECO:0007669"/>
    <property type="project" value="InterPro"/>
</dbReference>
<dbReference type="PANTHER" id="PTHR43304">
    <property type="entry name" value="PHYTOCHROME-LIKE PROTEIN CPH1"/>
    <property type="match status" value="1"/>
</dbReference>
<keyword evidence="7" id="KW-0812">Transmembrane</keyword>
<keyword evidence="4" id="KW-0808">Transferase</keyword>
<organism evidence="9 10">
    <name type="scientific">Neolewinella aquimaris</name>
    <dbReference type="NCBI Taxonomy" id="1835722"/>
    <lineage>
        <taxon>Bacteria</taxon>
        <taxon>Pseudomonadati</taxon>
        <taxon>Bacteroidota</taxon>
        <taxon>Saprospiria</taxon>
        <taxon>Saprospirales</taxon>
        <taxon>Lewinellaceae</taxon>
        <taxon>Neolewinella</taxon>
    </lineage>
</organism>
<dbReference type="CDD" id="cd19410">
    <property type="entry name" value="HK9-like_sensor"/>
    <property type="match status" value="1"/>
</dbReference>
<sequence>MFRVLFAGLGLLTLVVLASVVTELAAIDVRKKLDNALRLERDLGQLLTTLQDAEIGQRSFLLTKDSSDLQPYTYARDTIGSILARIGMEVLADPIQQIRVERVRSLTRYRFGDLSRSINSRAIGDTAAVDRIIQNGGGREIMTKIRNTIVLLRQTENNDVARRQQQLSRLSQVTTALRLLGVVGLAFVLYYIYTHVHPLYGEISQAHDKAREANRRLSAANQELSTKNRELDQFAYIASHDLREPLRTVSNFVEVINEDHAHQLDEEGKSHLSFISRATQRMSALIDSLLQYSRVGRSELPGRVNLNRVLDEVRENLSLRIEESGAVLTSDRLPVITGYAVALRQLLQNLIANALKFHKPGEPPRIRVEGSEEADVYRITVRDEGIGMSACDQTKIFDLFTRLHGADSHDGQGIGLAFCQKIVQLHRGTIEVKSEPGQGSTFTVRIPRTIDYEKAGEHTAD</sequence>
<name>A0A840EJK1_9BACT</name>
<dbReference type="AlphaFoldDB" id="A0A840EJK1"/>
<dbReference type="Gene3D" id="3.30.565.10">
    <property type="entry name" value="Histidine kinase-like ATPase, C-terminal domain"/>
    <property type="match status" value="1"/>
</dbReference>
<keyword evidence="3" id="KW-0597">Phosphoprotein</keyword>
<dbReference type="InterPro" id="IPR036890">
    <property type="entry name" value="HATPase_C_sf"/>
</dbReference>
<dbReference type="InterPro" id="IPR003594">
    <property type="entry name" value="HATPase_dom"/>
</dbReference>
<evidence type="ECO:0000259" key="8">
    <source>
        <dbReference type="PROSITE" id="PS50109"/>
    </source>
</evidence>
<keyword evidence="6" id="KW-0175">Coiled coil</keyword>